<accession>A0A385Q312</accession>
<evidence type="ECO:0000313" key="2">
    <source>
        <dbReference type="Proteomes" id="UP000265562"/>
    </source>
</evidence>
<dbReference type="Pfam" id="PF14107">
    <property type="entry name" value="DUF4280"/>
    <property type="match status" value="1"/>
</dbReference>
<gene>
    <name evidence="1" type="ORF">D4A81_11370</name>
</gene>
<keyword evidence="2" id="KW-1185">Reference proteome</keyword>
<dbReference type="AlphaFoldDB" id="A0A385Q312"/>
<evidence type="ECO:0000313" key="1">
    <source>
        <dbReference type="EMBL" id="AYB00467.1"/>
    </source>
</evidence>
<dbReference type="InterPro" id="IPR025460">
    <property type="entry name" value="DUF4280"/>
</dbReference>
<sequence>MANDIQKMYEHQEMKGYGGYEYVVRGAEVSCSYGSKTCVLNLPKDHGIVLADGRPMIITSDCTAQNIRGFGMCYKNRRNPCKCNHELSEWSVERKQTMQIEDSITKKMKYVVTKDSTTICKIGGVVSFKTSGQTSPSYENINVKGAVEIVEDVKGSWERGSDGSDFLGHVKVKNSGAYKFGIGLYYDKTCGTPGDVFIYESKMGKLECIGEYMIQKHVKKEEKFRESMLEIREDNYKYVPSPYYWYYWINVILFADTDYYFEVDCPGENTFDYKLIGNQEKEKLDSNYTAGVWILNPGLKKSNPDVYGYLRLLNYLYKNNKGNEVVIMYLAPEYNWLVRDFMSVRVAQGKSIASDGSNFLSAVSLSFTGLTYIKVIPDAVKAIMGNASAALSGIALIIALLPNSVLERVKEKMYQNPNDCLKITLYDVSDGTSINGDSNITSYKVEICSEYSENISMEICGEKYLPGKFHMLKTQEITLQKMQTISDNIEEIFKNIDETF</sequence>
<proteinExistence type="predicted"/>
<dbReference type="RefSeq" id="WP_111524305.1">
    <property type="nucleotide sequence ID" value="NZ_CP032364.1"/>
</dbReference>
<dbReference type="OrthoDB" id="2733241at2"/>
<protein>
    <submittedName>
        <fullName evidence="1">DUF4280 domain-containing protein</fullName>
    </submittedName>
</protein>
<reference evidence="1 2" key="1">
    <citation type="submission" date="2018-09" db="EMBL/GenBank/DDBJ databases">
        <title>Genome sequencing of Lachnoanaerobaculum umeaense DSM 23576.</title>
        <authorList>
            <person name="Kook J.-K."/>
            <person name="Park S.-N."/>
            <person name="Lim Y.K."/>
        </authorList>
    </citation>
    <scope>NUCLEOTIDE SEQUENCE [LARGE SCALE GENOMIC DNA]</scope>
    <source>
        <strain evidence="2">DSM 23576 \ CCUG 58757</strain>
    </source>
</reference>
<dbReference type="KEGG" id="lua:D4A81_11370"/>
<organism evidence="1 2">
    <name type="scientific">Lachnoanaerobaculum umeaense</name>
    <dbReference type="NCBI Taxonomy" id="617123"/>
    <lineage>
        <taxon>Bacteria</taxon>
        <taxon>Bacillati</taxon>
        <taxon>Bacillota</taxon>
        <taxon>Clostridia</taxon>
        <taxon>Lachnospirales</taxon>
        <taxon>Lachnospiraceae</taxon>
        <taxon>Lachnoanaerobaculum</taxon>
    </lineage>
</organism>
<dbReference type="Proteomes" id="UP000265562">
    <property type="component" value="Chromosome"/>
</dbReference>
<dbReference type="EMBL" id="CP032364">
    <property type="protein sequence ID" value="AYB00467.1"/>
    <property type="molecule type" value="Genomic_DNA"/>
</dbReference>
<name>A0A385Q312_9FIRM</name>